<keyword evidence="5" id="KW-0256">Endoplasmic reticulum</keyword>
<dbReference type="OrthoDB" id="2190159at2759"/>
<dbReference type="GO" id="GO:0002178">
    <property type="term" value="C:palmitoyltransferase complex"/>
    <property type="evidence" value="ECO:0007669"/>
    <property type="project" value="TreeGrafter"/>
</dbReference>
<evidence type="ECO:0000256" key="2">
    <source>
        <dbReference type="ARBA" id="ARBA00007732"/>
    </source>
</evidence>
<dbReference type="GO" id="GO:0005789">
    <property type="term" value="C:endoplasmic reticulum membrane"/>
    <property type="evidence" value="ECO:0007669"/>
    <property type="project" value="UniProtKB-SubCell"/>
</dbReference>
<dbReference type="PANTHER" id="PTHR13254:SF0">
    <property type="entry name" value="GOLGIN SUBFAMILY A MEMBER 7_ERF4 DOMAIN-CONTAINING PROTEIN"/>
    <property type="match status" value="1"/>
</dbReference>
<dbReference type="InterPro" id="IPR051371">
    <property type="entry name" value="Ras_palmitoyltransferase"/>
</dbReference>
<protein>
    <recommendedName>
        <fullName evidence="4">Ras modification protein ERF4</fullName>
    </recommendedName>
</protein>
<sequence length="149" mass="16941">MSPPTIRSSQGNAASQTQGPQYAKVFVQRDYSDGTTVKFMTSFPQGLENKIERSVFEYTINQLNTYFAEAEKASCKTYCEGCFACFTVYTMFLCADTHYEKCLRKVGKFIVEQNEMVYLPRGLLLTNPAERGLRIIEITMLDQPIVART</sequence>
<dbReference type="Pfam" id="PF10256">
    <property type="entry name" value="Erf4"/>
    <property type="match status" value="1"/>
</dbReference>
<dbReference type="InterPro" id="IPR019383">
    <property type="entry name" value="Golgin_A_7/ERF4"/>
</dbReference>
<evidence type="ECO:0000256" key="5">
    <source>
        <dbReference type="ARBA" id="ARBA00022824"/>
    </source>
</evidence>
<keyword evidence="6" id="KW-0472">Membrane</keyword>
<feature type="domain" description="Golgin subfamily A member 7/ERF4" evidence="7">
    <location>
        <begin position="25"/>
        <end position="137"/>
    </location>
</feature>
<dbReference type="EMBL" id="GFXV01007177">
    <property type="protein sequence ID" value="MBW18982.1"/>
    <property type="molecule type" value="Transcribed_RNA"/>
</dbReference>
<evidence type="ECO:0000256" key="4">
    <source>
        <dbReference type="ARBA" id="ARBA00018463"/>
    </source>
</evidence>
<dbReference type="AlphaFoldDB" id="A0A2H8TZN8"/>
<organism evidence="8">
    <name type="scientific">Melanaphis sacchari</name>
    <dbReference type="NCBI Taxonomy" id="742174"/>
    <lineage>
        <taxon>Eukaryota</taxon>
        <taxon>Metazoa</taxon>
        <taxon>Ecdysozoa</taxon>
        <taxon>Arthropoda</taxon>
        <taxon>Hexapoda</taxon>
        <taxon>Insecta</taxon>
        <taxon>Pterygota</taxon>
        <taxon>Neoptera</taxon>
        <taxon>Paraneoptera</taxon>
        <taxon>Hemiptera</taxon>
        <taxon>Sternorrhyncha</taxon>
        <taxon>Aphidomorpha</taxon>
        <taxon>Aphidoidea</taxon>
        <taxon>Aphididae</taxon>
        <taxon>Aphidini</taxon>
        <taxon>Melanaphis</taxon>
    </lineage>
</organism>
<comment type="subunit">
    <text evidence="3">Interacts with ERF2.</text>
</comment>
<evidence type="ECO:0000259" key="7">
    <source>
        <dbReference type="Pfam" id="PF10256"/>
    </source>
</evidence>
<dbReference type="PANTHER" id="PTHR13254">
    <property type="entry name" value="GOLGI AUTOANTIGEN, GOLGIN SUBFAMILY A, 7"/>
    <property type="match status" value="1"/>
</dbReference>
<evidence type="ECO:0000256" key="1">
    <source>
        <dbReference type="ARBA" id="ARBA00004406"/>
    </source>
</evidence>
<proteinExistence type="inferred from homology"/>
<accession>A0A2H8TZN8</accession>
<name>A0A2H8TZN8_9HEMI</name>
<comment type="similarity">
    <text evidence="2">Belongs to the ERF4 family.</text>
</comment>
<evidence type="ECO:0000313" key="8">
    <source>
        <dbReference type="EMBL" id="MBW18982.1"/>
    </source>
</evidence>
<reference evidence="8" key="1">
    <citation type="submission" date="2017-10" db="EMBL/GenBank/DDBJ databases">
        <title>Transcriptome Assembly of Sugarcane Aphid Adults.</title>
        <authorList>
            <person name="Scully E.D."/>
            <person name="Palmer N.A."/>
            <person name="Geib S.M."/>
            <person name="Sarath G."/>
            <person name="Sattler S.E."/>
        </authorList>
    </citation>
    <scope>NUCLEOTIDE SEQUENCE</scope>
    <source>
        <tissue evidence="8">Whole body</tissue>
    </source>
</reference>
<evidence type="ECO:0000256" key="3">
    <source>
        <dbReference type="ARBA" id="ARBA00011396"/>
    </source>
</evidence>
<comment type="subcellular location">
    <subcellularLocation>
        <location evidence="1">Endoplasmic reticulum membrane</location>
        <topology evidence="1">Peripheral membrane protein</topology>
    </subcellularLocation>
</comment>
<evidence type="ECO:0000256" key="6">
    <source>
        <dbReference type="ARBA" id="ARBA00023136"/>
    </source>
</evidence>
<dbReference type="GO" id="GO:0006612">
    <property type="term" value="P:protein targeting to membrane"/>
    <property type="evidence" value="ECO:0007669"/>
    <property type="project" value="TreeGrafter"/>
</dbReference>
<gene>
    <name evidence="8" type="primary">GOLGA7_0</name>
</gene>